<dbReference type="Proteomes" id="UP000053317">
    <property type="component" value="Unassembled WGS sequence"/>
</dbReference>
<dbReference type="PANTHER" id="PTHR43341">
    <property type="entry name" value="AMINO ACID PERMEASE"/>
    <property type="match status" value="1"/>
</dbReference>
<keyword evidence="5 7" id="KW-1133">Transmembrane helix</keyword>
<reference evidence="9 10" key="1">
    <citation type="submission" date="2015-05" db="EMBL/GenBank/DDBJ databases">
        <title>Distinctive expansion of gene families associated with plant cell wall degradation and secondary metabolism in the genomes of grapevine trunk pathogens.</title>
        <authorList>
            <person name="Lawrence D.P."/>
            <person name="Travadon R."/>
            <person name="Rolshausen P.E."/>
            <person name="Baumgartner K."/>
        </authorList>
    </citation>
    <scope>NUCLEOTIDE SEQUENCE [LARGE SCALE GENOMIC DNA]</scope>
    <source>
        <strain evidence="9">UCRPC4</strain>
    </source>
</reference>
<evidence type="ECO:0000256" key="3">
    <source>
        <dbReference type="ARBA" id="ARBA00022692"/>
    </source>
</evidence>
<evidence type="ECO:0000259" key="8">
    <source>
        <dbReference type="Pfam" id="PF00324"/>
    </source>
</evidence>
<dbReference type="InterPro" id="IPR004841">
    <property type="entry name" value="AA-permease/SLC12A_dom"/>
</dbReference>
<comment type="caution">
    <text evidence="9">The sequence shown here is derived from an EMBL/GenBank/DDBJ whole genome shotgun (WGS) entry which is preliminary data.</text>
</comment>
<feature type="domain" description="Amino acid permease/ SLC12A" evidence="8">
    <location>
        <begin position="49"/>
        <end position="498"/>
    </location>
</feature>
<dbReference type="Pfam" id="PF00324">
    <property type="entry name" value="AA_permease"/>
    <property type="match status" value="1"/>
</dbReference>
<evidence type="ECO:0000256" key="6">
    <source>
        <dbReference type="ARBA" id="ARBA00023136"/>
    </source>
</evidence>
<feature type="transmembrane region" description="Helical" evidence="7">
    <location>
        <begin position="232"/>
        <end position="251"/>
    </location>
</feature>
<feature type="transmembrane region" description="Helical" evidence="7">
    <location>
        <begin position="52"/>
        <end position="71"/>
    </location>
</feature>
<comment type="subcellular location">
    <subcellularLocation>
        <location evidence="1">Membrane</location>
        <topology evidence="1">Multi-pass membrane protein</topology>
    </subcellularLocation>
</comment>
<keyword evidence="4" id="KW-0029">Amino-acid transport</keyword>
<gene>
    <name evidence="9" type="ORF">UCRPC4_g03042</name>
</gene>
<evidence type="ECO:0000256" key="5">
    <source>
        <dbReference type="ARBA" id="ARBA00022989"/>
    </source>
</evidence>
<keyword evidence="2" id="KW-0813">Transport</keyword>
<dbReference type="GO" id="GO:0015171">
    <property type="term" value="F:amino acid transmembrane transporter activity"/>
    <property type="evidence" value="ECO:0007669"/>
    <property type="project" value="TreeGrafter"/>
</dbReference>
<feature type="transmembrane region" description="Helical" evidence="7">
    <location>
        <begin position="369"/>
        <end position="389"/>
    </location>
</feature>
<evidence type="ECO:0000256" key="4">
    <source>
        <dbReference type="ARBA" id="ARBA00022970"/>
    </source>
</evidence>
<dbReference type="AlphaFoldDB" id="A0A0G2H2M2"/>
<protein>
    <submittedName>
        <fullName evidence="9">Putative amino acid permease</fullName>
    </submittedName>
</protein>
<evidence type="ECO:0000256" key="2">
    <source>
        <dbReference type="ARBA" id="ARBA00022448"/>
    </source>
</evidence>
<feature type="transmembrane region" description="Helical" evidence="7">
    <location>
        <begin position="192"/>
        <end position="212"/>
    </location>
</feature>
<feature type="transmembrane region" description="Helical" evidence="7">
    <location>
        <begin position="474"/>
        <end position="491"/>
    </location>
</feature>
<name>A0A0G2H2M2_PHACM</name>
<dbReference type="Gene3D" id="1.20.1740.10">
    <property type="entry name" value="Amino acid/polyamine transporter I"/>
    <property type="match status" value="1"/>
</dbReference>
<feature type="transmembrane region" description="Helical" evidence="7">
    <location>
        <begin position="440"/>
        <end position="462"/>
    </location>
</feature>
<accession>A0A0G2H2M2</accession>
<evidence type="ECO:0000313" key="10">
    <source>
        <dbReference type="Proteomes" id="UP000053317"/>
    </source>
</evidence>
<dbReference type="PIRSF" id="PIRSF006060">
    <property type="entry name" value="AA_transporter"/>
    <property type="match status" value="1"/>
</dbReference>
<evidence type="ECO:0000256" key="1">
    <source>
        <dbReference type="ARBA" id="ARBA00004141"/>
    </source>
</evidence>
<dbReference type="OrthoDB" id="3900342at2759"/>
<keyword evidence="6 7" id="KW-0472">Membrane</keyword>
<feature type="transmembrane region" description="Helical" evidence="7">
    <location>
        <begin position="159"/>
        <end position="180"/>
    </location>
</feature>
<keyword evidence="10" id="KW-1185">Reference proteome</keyword>
<reference evidence="9 10" key="2">
    <citation type="submission" date="2015-05" db="EMBL/GenBank/DDBJ databases">
        <authorList>
            <person name="Morales-Cruz A."/>
            <person name="Amrine K.C."/>
            <person name="Cantu D."/>
        </authorList>
    </citation>
    <scope>NUCLEOTIDE SEQUENCE [LARGE SCALE GENOMIC DNA]</scope>
    <source>
        <strain evidence="9">UCRPC4</strain>
    </source>
</reference>
<dbReference type="InterPro" id="IPR050524">
    <property type="entry name" value="APC_YAT"/>
</dbReference>
<dbReference type="InterPro" id="IPR004840">
    <property type="entry name" value="Amino_acid_permease_CS"/>
</dbReference>
<feature type="transmembrane region" description="Helical" evidence="7">
    <location>
        <begin position="324"/>
        <end position="349"/>
    </location>
</feature>
<evidence type="ECO:0000313" key="9">
    <source>
        <dbReference type="EMBL" id="KKY23035.1"/>
    </source>
</evidence>
<feature type="transmembrane region" description="Helical" evidence="7">
    <location>
        <begin position="117"/>
        <end position="139"/>
    </location>
</feature>
<proteinExistence type="predicted"/>
<organism evidence="9 10">
    <name type="scientific">Phaeomoniella chlamydospora</name>
    <name type="common">Phaeoacremonium chlamydosporum</name>
    <dbReference type="NCBI Taxonomy" id="158046"/>
    <lineage>
        <taxon>Eukaryota</taxon>
        <taxon>Fungi</taxon>
        <taxon>Dikarya</taxon>
        <taxon>Ascomycota</taxon>
        <taxon>Pezizomycotina</taxon>
        <taxon>Eurotiomycetes</taxon>
        <taxon>Chaetothyriomycetidae</taxon>
        <taxon>Phaeomoniellales</taxon>
        <taxon>Phaeomoniellaceae</taxon>
        <taxon>Phaeomoniella</taxon>
    </lineage>
</organism>
<dbReference type="EMBL" id="LCWF01000071">
    <property type="protein sequence ID" value="KKY23035.1"/>
    <property type="molecule type" value="Genomic_DNA"/>
</dbReference>
<sequence>MSKSMAEDESKAVDLSAHESAADVGDGQLIPADGHVIDDGVRRALKSRHLQMIALGGVIGPGTFYATGYALRYSGPVGALIGYIIIGVDVFLVTQSLGEMATLFPSTGSFNEFAGRFVDPALSFALGWNYWYMWGTILANEYNGAALILSYWTDKLPSYAWILICWIFFMGTSLLGVLVYGEMEFWLASFKFLVTLLLYLVAILLDTGAIGGDYIGFRYWVHPGPFANGINGFGKVLVLAAVMYSGTEAVAITGGESRNPKKDIPKALKQTFWRILIVYVGMVFFTGLIVPSDSEALLSATSKSASSPFTVALNKAGWAGAGNLINAIIVITLLSSINSAIYIASRCIFAQAKSGRAPKIFAKTTENGVPIYAIVFTNLFGLISLLNISENAGNVFTYLLDISGAAAFIAWAFIGLTHVRMRAAMKAQNMPVSSLPYRSWGYPYIAWILFGANIFLVLISGYGTLLNPFDLKGFIFSYLVIPVFIILYVGWKLYHKTKWVNPAEADLASGRREWLGGLDEEDTGKSGSVMFRKCLEALGGQHLVVRVWSRLD</sequence>
<feature type="transmembrane region" description="Helical" evidence="7">
    <location>
        <begin position="77"/>
        <end position="97"/>
    </location>
</feature>
<feature type="transmembrane region" description="Helical" evidence="7">
    <location>
        <begin position="272"/>
        <end position="290"/>
    </location>
</feature>
<feature type="transmembrane region" description="Helical" evidence="7">
    <location>
        <begin position="395"/>
        <end position="419"/>
    </location>
</feature>
<dbReference type="FunFam" id="1.20.1740.10:FF:000001">
    <property type="entry name" value="Amino acid permease"/>
    <property type="match status" value="1"/>
</dbReference>
<dbReference type="PANTHER" id="PTHR43341:SF26">
    <property type="entry name" value="GENERAL AMINO ACID PERMEASE AGP3"/>
    <property type="match status" value="1"/>
</dbReference>
<dbReference type="GO" id="GO:0016020">
    <property type="term" value="C:membrane"/>
    <property type="evidence" value="ECO:0007669"/>
    <property type="project" value="UniProtKB-SubCell"/>
</dbReference>
<evidence type="ECO:0000256" key="7">
    <source>
        <dbReference type="SAM" id="Phobius"/>
    </source>
</evidence>
<dbReference type="PROSITE" id="PS00218">
    <property type="entry name" value="AMINO_ACID_PERMEASE_1"/>
    <property type="match status" value="1"/>
</dbReference>
<keyword evidence="3 7" id="KW-0812">Transmembrane</keyword>